<comment type="caution">
    <text evidence="2">The sequence shown here is derived from an EMBL/GenBank/DDBJ whole genome shotgun (WGS) entry which is preliminary data.</text>
</comment>
<evidence type="ECO:0008006" key="4">
    <source>
        <dbReference type="Google" id="ProtNLM"/>
    </source>
</evidence>
<name>A0A1B8SF76_9MYCO</name>
<dbReference type="AlphaFoldDB" id="A0A1B8SF76"/>
<organism evidence="2 3">
    <name type="scientific">Mycolicibacter kumamotonensis</name>
    <dbReference type="NCBI Taxonomy" id="354243"/>
    <lineage>
        <taxon>Bacteria</taxon>
        <taxon>Bacillati</taxon>
        <taxon>Actinomycetota</taxon>
        <taxon>Actinomycetes</taxon>
        <taxon>Mycobacteriales</taxon>
        <taxon>Mycobacteriaceae</taxon>
        <taxon>Mycolicibacter</taxon>
    </lineage>
</organism>
<reference evidence="2 3" key="1">
    <citation type="submission" date="2015-06" db="EMBL/GenBank/DDBJ databases">
        <title>Genome sequence of Mycobacterium kumamotonense strain Roo.</title>
        <authorList>
            <person name="Greninger A.L."/>
            <person name="Cunningham G."/>
            <person name="Miller S."/>
        </authorList>
    </citation>
    <scope>NUCLEOTIDE SEQUENCE [LARGE SCALE GENOMIC DNA]</scope>
    <source>
        <strain evidence="2 3">Roo</strain>
    </source>
</reference>
<dbReference type="InterPro" id="IPR009030">
    <property type="entry name" value="Growth_fac_rcpt_cys_sf"/>
</dbReference>
<dbReference type="PATRIC" id="fig|354243.3.peg.2756"/>
<evidence type="ECO:0000313" key="3">
    <source>
        <dbReference type="Proteomes" id="UP000092668"/>
    </source>
</evidence>
<dbReference type="RefSeq" id="WP_065288422.1">
    <property type="nucleotide sequence ID" value="NZ_LFOE01000018.1"/>
</dbReference>
<dbReference type="SUPFAM" id="SSF57184">
    <property type="entry name" value="Growth factor receptor domain"/>
    <property type="match status" value="1"/>
</dbReference>
<dbReference type="STRING" id="354243.BST28_14780"/>
<keyword evidence="3" id="KW-1185">Reference proteome</keyword>
<feature type="chain" id="PRO_5008614060" description="Chitin-binding type-2 domain-containing protein" evidence="1">
    <location>
        <begin position="26"/>
        <end position="106"/>
    </location>
</feature>
<proteinExistence type="predicted"/>
<feature type="signal peptide" evidence="1">
    <location>
        <begin position="1"/>
        <end position="25"/>
    </location>
</feature>
<protein>
    <recommendedName>
        <fullName evidence="4">Chitin-binding type-2 domain-containing protein</fullName>
    </recommendedName>
</protein>
<evidence type="ECO:0000256" key="1">
    <source>
        <dbReference type="SAM" id="SignalP"/>
    </source>
</evidence>
<keyword evidence="1" id="KW-0732">Signal</keyword>
<dbReference type="EMBL" id="LFOE01000018">
    <property type="protein sequence ID" value="OBY31336.1"/>
    <property type="molecule type" value="Genomic_DNA"/>
</dbReference>
<accession>A0A1B8SF76</accession>
<sequence>MRNIAYGLATAVAFAAAPLAVGAFAAPAIGSAAPLNCPDGQYWEPSTNTCMPLGQGPTPLDCPGGQYWEPSTNTCMPLGQGPTPLDCPPGEWWNPFGNACRPLGQV</sequence>
<evidence type="ECO:0000313" key="2">
    <source>
        <dbReference type="EMBL" id="OBY31336.1"/>
    </source>
</evidence>
<dbReference type="OrthoDB" id="4629142at2"/>
<dbReference type="Proteomes" id="UP000092668">
    <property type="component" value="Unassembled WGS sequence"/>
</dbReference>
<gene>
    <name evidence="2" type="ORF">ACT18_13345</name>
</gene>